<reference evidence="2" key="1">
    <citation type="journal article" date="2012" name="Proc. Natl. Acad. Sci. U.S.A.">
        <title>Antigenic diversity is generated by distinct evolutionary mechanisms in African trypanosome species.</title>
        <authorList>
            <person name="Jackson A.P."/>
            <person name="Berry A."/>
            <person name="Aslett M."/>
            <person name="Allison H.C."/>
            <person name="Burton P."/>
            <person name="Vavrova-Anderson J."/>
            <person name="Brown R."/>
            <person name="Browne H."/>
            <person name="Corton N."/>
            <person name="Hauser H."/>
            <person name="Gamble J."/>
            <person name="Gilderthorp R."/>
            <person name="Marcello L."/>
            <person name="McQuillan J."/>
            <person name="Otto T.D."/>
            <person name="Quail M.A."/>
            <person name="Sanders M.J."/>
            <person name="van Tonder A."/>
            <person name="Ginger M.L."/>
            <person name="Field M.C."/>
            <person name="Barry J.D."/>
            <person name="Hertz-Fowler C."/>
            <person name="Berriman M."/>
        </authorList>
    </citation>
    <scope>NUCLEOTIDE SEQUENCE</scope>
    <source>
        <strain evidence="2">Y486</strain>
    </source>
</reference>
<feature type="non-terminal residue" evidence="2">
    <location>
        <position position="324"/>
    </location>
</feature>
<dbReference type="VEuPathDB" id="TriTrypDB:TvY486_1102915"/>
<dbReference type="AlphaFoldDB" id="G0UAH4"/>
<name>G0UAH4_TRYVY</name>
<keyword evidence="1" id="KW-0175">Coiled coil</keyword>
<sequence>MGKLLLCVENNVREVKNLLVFHNVHPQVRADVQRRLVRLVFQVQEYVETLRPGYDESPSKICEVIVREVLHNTIQHVIPQKELNAEERRSAALEQKTKELEAKLRASEQRCMEAEKALERFRVVHETVLRSYFREVLILRYQLHEATLHLRRARTNPLSTMHGARQQFAHSYVKQLSNNLTSQLLVPSASRSFEDADMSTYSCLYPDVAHNELSAQTASQWNETYLSMPDASDGVQYHQEGRSLVESTSPTHHGTGSQCRRTVLGKKVHISLGSHALEDKVPLQDFSKTEGKDGCRTVLLRADRSYRVVRDGPVNAIFDYEEYI</sequence>
<proteinExistence type="predicted"/>
<accession>G0UAH4</accession>
<evidence type="ECO:0000256" key="1">
    <source>
        <dbReference type="SAM" id="Coils"/>
    </source>
</evidence>
<evidence type="ECO:0000313" key="2">
    <source>
        <dbReference type="EMBL" id="CCC52807.1"/>
    </source>
</evidence>
<dbReference type="EMBL" id="HE573027">
    <property type="protein sequence ID" value="CCC52807.1"/>
    <property type="molecule type" value="Genomic_DNA"/>
</dbReference>
<feature type="coiled-coil region" evidence="1">
    <location>
        <begin position="83"/>
        <end position="117"/>
    </location>
</feature>
<protein>
    <submittedName>
        <fullName evidence="2">Uncharacterized protein</fullName>
    </submittedName>
</protein>
<organism evidence="2">
    <name type="scientific">Trypanosoma vivax (strain Y486)</name>
    <dbReference type="NCBI Taxonomy" id="1055687"/>
    <lineage>
        <taxon>Eukaryota</taxon>
        <taxon>Discoba</taxon>
        <taxon>Euglenozoa</taxon>
        <taxon>Kinetoplastea</taxon>
        <taxon>Metakinetoplastina</taxon>
        <taxon>Trypanosomatida</taxon>
        <taxon>Trypanosomatidae</taxon>
        <taxon>Trypanosoma</taxon>
        <taxon>Duttonella</taxon>
    </lineage>
</organism>
<gene>
    <name evidence="2" type="ORF">TVY486_1102915</name>
</gene>